<evidence type="ECO:0000313" key="1">
    <source>
        <dbReference type="EMBL" id="EQD33581.1"/>
    </source>
</evidence>
<protein>
    <submittedName>
        <fullName evidence="1">Uncharacterized protein</fullName>
    </submittedName>
</protein>
<comment type="caution">
    <text evidence="1">The sequence shown here is derived from an EMBL/GenBank/DDBJ whole genome shotgun (WGS) entry which is preliminary data.</text>
</comment>
<name>T0YE05_9ZZZZ</name>
<dbReference type="AlphaFoldDB" id="T0YE05"/>
<dbReference type="EMBL" id="AUZZ01009454">
    <property type="protein sequence ID" value="EQD33581.1"/>
    <property type="molecule type" value="Genomic_DNA"/>
</dbReference>
<feature type="non-terminal residue" evidence="1">
    <location>
        <position position="135"/>
    </location>
</feature>
<sequence>MAFAPRTTARGHGHYPRYVEKRDEDILEVLLAEESEGPWPLRGPSGAQVLRLAVASGRAFWGSLRSAPLQAGPLRRARLGWRIGENGEQRLACDVGDAAWVMIDTEPPVYVDLATRACGTVELPCPGQLVRRYAD</sequence>
<organism evidence="1">
    <name type="scientific">mine drainage metagenome</name>
    <dbReference type="NCBI Taxonomy" id="410659"/>
    <lineage>
        <taxon>unclassified sequences</taxon>
        <taxon>metagenomes</taxon>
        <taxon>ecological metagenomes</taxon>
    </lineage>
</organism>
<reference evidence="1" key="1">
    <citation type="submission" date="2013-08" db="EMBL/GenBank/DDBJ databases">
        <authorList>
            <person name="Mendez C."/>
            <person name="Richter M."/>
            <person name="Ferrer M."/>
            <person name="Sanchez J."/>
        </authorList>
    </citation>
    <scope>NUCLEOTIDE SEQUENCE</scope>
</reference>
<proteinExistence type="predicted"/>
<gene>
    <name evidence="1" type="ORF">B2A_13077</name>
</gene>
<reference evidence="1" key="2">
    <citation type="journal article" date="2014" name="ISME J.">
        <title>Microbial stratification in low pH oxic and suboxic macroscopic growths along an acid mine drainage.</title>
        <authorList>
            <person name="Mendez-Garcia C."/>
            <person name="Mesa V."/>
            <person name="Sprenger R.R."/>
            <person name="Richter M."/>
            <person name="Diez M.S."/>
            <person name="Solano J."/>
            <person name="Bargiela R."/>
            <person name="Golyshina O.V."/>
            <person name="Manteca A."/>
            <person name="Ramos J.L."/>
            <person name="Gallego J.R."/>
            <person name="Llorente I."/>
            <person name="Martins Dos Santos V.A."/>
            <person name="Jensen O.N."/>
            <person name="Pelaez A.I."/>
            <person name="Sanchez J."/>
            <person name="Ferrer M."/>
        </authorList>
    </citation>
    <scope>NUCLEOTIDE SEQUENCE</scope>
</reference>
<accession>T0YE05</accession>